<dbReference type="Proteomes" id="UP000279307">
    <property type="component" value="Chromosome 4"/>
</dbReference>
<keyword evidence="4" id="KW-1185">Reference proteome</keyword>
<reference evidence="3 5" key="2">
    <citation type="journal article" date="2018" name="Genome Res.">
        <title>The genomic architecture and molecular evolution of ant odorant receptors.</title>
        <authorList>
            <person name="McKenzie S.K."/>
            <person name="Kronauer D.J.C."/>
        </authorList>
    </citation>
    <scope>NUCLEOTIDE SEQUENCE [LARGE SCALE GENOMIC DNA]</scope>
    <source>
        <strain evidence="3">Clonal line C1</strain>
    </source>
</reference>
<dbReference type="Pfam" id="PF15868">
    <property type="entry name" value="MBF2"/>
    <property type="match status" value="1"/>
</dbReference>
<dbReference type="OrthoDB" id="8192785at2759"/>
<dbReference type="OMA" id="RSFRDMH"/>
<dbReference type="EMBL" id="KK107372">
    <property type="protein sequence ID" value="EZA51818.1"/>
    <property type="molecule type" value="Genomic_DNA"/>
</dbReference>
<dbReference type="EMBL" id="QOIP01000004">
    <property type="protein sequence ID" value="RLU23732.1"/>
    <property type="molecule type" value="Genomic_DNA"/>
</dbReference>
<feature type="signal peptide" evidence="1">
    <location>
        <begin position="1"/>
        <end position="27"/>
    </location>
</feature>
<dbReference type="AlphaFoldDB" id="A0A026W755"/>
<organism evidence="2 4">
    <name type="scientific">Ooceraea biroi</name>
    <name type="common">Clonal raider ant</name>
    <name type="synonym">Cerapachys biroi</name>
    <dbReference type="NCBI Taxonomy" id="2015173"/>
    <lineage>
        <taxon>Eukaryota</taxon>
        <taxon>Metazoa</taxon>
        <taxon>Ecdysozoa</taxon>
        <taxon>Arthropoda</taxon>
        <taxon>Hexapoda</taxon>
        <taxon>Insecta</taxon>
        <taxon>Pterygota</taxon>
        <taxon>Neoptera</taxon>
        <taxon>Endopterygota</taxon>
        <taxon>Hymenoptera</taxon>
        <taxon>Apocrita</taxon>
        <taxon>Aculeata</taxon>
        <taxon>Formicoidea</taxon>
        <taxon>Formicidae</taxon>
        <taxon>Dorylinae</taxon>
        <taxon>Ooceraea</taxon>
    </lineage>
</organism>
<dbReference type="Proteomes" id="UP000053097">
    <property type="component" value="Unassembled WGS sequence"/>
</dbReference>
<dbReference type="PANTHER" id="PTHR37685:SF1">
    <property type="entry name" value="GEO11136P1-RELATED"/>
    <property type="match status" value="1"/>
</dbReference>
<evidence type="ECO:0000313" key="2">
    <source>
        <dbReference type="EMBL" id="EZA51818.1"/>
    </source>
</evidence>
<dbReference type="PANTHER" id="PTHR37685">
    <property type="entry name" value="GEO11136P1-RELATED"/>
    <property type="match status" value="1"/>
</dbReference>
<evidence type="ECO:0000313" key="5">
    <source>
        <dbReference type="Proteomes" id="UP000279307"/>
    </source>
</evidence>
<evidence type="ECO:0000256" key="1">
    <source>
        <dbReference type="SAM" id="SignalP"/>
    </source>
</evidence>
<reference evidence="2 4" key="1">
    <citation type="journal article" date="2014" name="Curr. Biol.">
        <title>The genome of the clonal raider ant Cerapachys biroi.</title>
        <authorList>
            <person name="Oxley P.R."/>
            <person name="Ji L."/>
            <person name="Fetter-Pruneda I."/>
            <person name="McKenzie S.K."/>
            <person name="Li C."/>
            <person name="Hu H."/>
            <person name="Zhang G."/>
            <person name="Kronauer D.J."/>
        </authorList>
    </citation>
    <scope>NUCLEOTIDE SEQUENCE [LARGE SCALE GENOMIC DNA]</scope>
</reference>
<evidence type="ECO:0000313" key="4">
    <source>
        <dbReference type="Proteomes" id="UP000053097"/>
    </source>
</evidence>
<feature type="chain" id="PRO_5035982794" description="Salivary secreted peptide" evidence="1">
    <location>
        <begin position="28"/>
        <end position="132"/>
    </location>
</feature>
<evidence type="ECO:0008006" key="6">
    <source>
        <dbReference type="Google" id="ProtNLM"/>
    </source>
</evidence>
<protein>
    <recommendedName>
        <fullName evidence="6">Salivary secreted peptide</fullName>
    </recommendedName>
</protein>
<dbReference type="InterPro" id="IPR031734">
    <property type="entry name" value="MBF2"/>
</dbReference>
<proteinExistence type="predicted"/>
<name>A0A026W755_OOCBI</name>
<accession>A0A026W755</accession>
<keyword evidence="1" id="KW-0732">Signal</keyword>
<gene>
    <name evidence="3" type="ORF">DMN91_003938</name>
    <name evidence="2" type="ORF">X777_09575</name>
</gene>
<reference evidence="3" key="3">
    <citation type="submission" date="2018-07" db="EMBL/GenBank/DDBJ databases">
        <authorList>
            <person name="Mckenzie S.K."/>
            <person name="Kronauer D.J.C."/>
        </authorList>
    </citation>
    <scope>NUCLEOTIDE SEQUENCE</scope>
    <source>
        <strain evidence="3">Clonal line C1</strain>
    </source>
</reference>
<evidence type="ECO:0000313" key="3">
    <source>
        <dbReference type="EMBL" id="RLU23732.1"/>
    </source>
</evidence>
<sequence length="132" mass="14493">MSAQKYMIGLAFLVAALLAINVVPASGTINNYAAANKSHHLIVGTRMAGDRLVLRQNVQKNSSWMKVSVVEKTFNTSMWERITMVKALDQKTNGNGAYASLLRGGPGHSNVTLKFKSQRGHSINFIVELYAR</sequence>